<keyword evidence="4" id="KW-1185">Reference proteome</keyword>
<organism evidence="3 4">
    <name type="scientific">Ilumatobacter coccineus (strain NBRC 103263 / KCTC 29153 / YM16-304)</name>
    <dbReference type="NCBI Taxonomy" id="1313172"/>
    <lineage>
        <taxon>Bacteria</taxon>
        <taxon>Bacillati</taxon>
        <taxon>Actinomycetota</taxon>
        <taxon>Acidimicrobiia</taxon>
        <taxon>Acidimicrobiales</taxon>
        <taxon>Ilumatobacteraceae</taxon>
        <taxon>Ilumatobacter</taxon>
    </lineage>
</organism>
<dbReference type="RefSeq" id="WP_015440103.1">
    <property type="nucleotide sequence ID" value="NC_020520.1"/>
</dbReference>
<evidence type="ECO:0000256" key="1">
    <source>
        <dbReference type="SAM" id="MobiDB-lite"/>
    </source>
</evidence>
<dbReference type="EMBL" id="AP012057">
    <property type="protein sequence ID" value="BAN00855.1"/>
    <property type="molecule type" value="Genomic_DNA"/>
</dbReference>
<protein>
    <submittedName>
        <fullName evidence="3">Uncharacterized protein</fullName>
    </submittedName>
</protein>
<evidence type="ECO:0000256" key="2">
    <source>
        <dbReference type="SAM" id="Phobius"/>
    </source>
</evidence>
<keyword evidence="2" id="KW-1133">Transmembrane helix</keyword>
<feature type="transmembrane region" description="Helical" evidence="2">
    <location>
        <begin position="24"/>
        <end position="44"/>
    </location>
</feature>
<keyword evidence="2" id="KW-0472">Membrane</keyword>
<reference evidence="3 4" key="1">
    <citation type="journal article" date="2013" name="Int. J. Syst. Evol. Microbiol.">
        <title>Ilumatobacter nonamiense sp. nov. and Ilumatobacter coccineum sp. nov., isolated from seashore sand.</title>
        <authorList>
            <person name="Matsumoto A."/>
            <person name="Kasai H."/>
            <person name="Matsuo Y."/>
            <person name="Shizuri Y."/>
            <person name="Ichikawa N."/>
            <person name="Fujita N."/>
            <person name="Omura S."/>
            <person name="Takahashi Y."/>
        </authorList>
    </citation>
    <scope>NUCLEOTIDE SEQUENCE [LARGE SCALE GENOMIC DNA]</scope>
    <source>
        <strain evidence="4">NBRC 103263 / KCTC 29153 / YM16-304</strain>
    </source>
</reference>
<evidence type="ECO:0000313" key="4">
    <source>
        <dbReference type="Proteomes" id="UP000011863"/>
    </source>
</evidence>
<feature type="compositionally biased region" description="Basic and acidic residues" evidence="1">
    <location>
        <begin position="10"/>
        <end position="19"/>
    </location>
</feature>
<dbReference type="AlphaFoldDB" id="A0A6C7E6P7"/>
<gene>
    <name evidence="3" type="ORF">YM304_05410</name>
</gene>
<sequence length="84" mass="8507">MAALPGSRDSTADHDRLPDRPTGWVLGAAVGVGSSLSATVGSVTGDWSRASVVLAACISLGAIAALRIGRGSRRTRSQSRATSE</sequence>
<dbReference type="KEGG" id="aym:YM304_05410"/>
<feature type="region of interest" description="Disordered" evidence="1">
    <location>
        <begin position="1"/>
        <end position="20"/>
    </location>
</feature>
<name>A0A6C7E6P7_ILUCY</name>
<accession>A0A6C7E6P7</accession>
<evidence type="ECO:0000313" key="3">
    <source>
        <dbReference type="EMBL" id="BAN00855.1"/>
    </source>
</evidence>
<feature type="transmembrane region" description="Helical" evidence="2">
    <location>
        <begin position="50"/>
        <end position="69"/>
    </location>
</feature>
<keyword evidence="2" id="KW-0812">Transmembrane</keyword>
<proteinExistence type="predicted"/>
<dbReference type="Proteomes" id="UP000011863">
    <property type="component" value="Chromosome"/>
</dbReference>